<dbReference type="InterPro" id="IPR029058">
    <property type="entry name" value="AB_hydrolase_fold"/>
</dbReference>
<dbReference type="Gene3D" id="3.40.50.1820">
    <property type="entry name" value="alpha/beta hydrolase"/>
    <property type="match status" value="1"/>
</dbReference>
<keyword evidence="3" id="KW-1185">Reference proteome</keyword>
<keyword evidence="2" id="KW-0378">Hydrolase</keyword>
<accession>A0ABT4RHJ2</accession>
<dbReference type="EMBL" id="JAPCID010000013">
    <property type="protein sequence ID" value="MDA0138007.1"/>
    <property type="molecule type" value="Genomic_DNA"/>
</dbReference>
<dbReference type="InterPro" id="IPR002925">
    <property type="entry name" value="Dienelactn_hydro"/>
</dbReference>
<dbReference type="GO" id="GO:0016787">
    <property type="term" value="F:hydrolase activity"/>
    <property type="evidence" value="ECO:0007669"/>
    <property type="project" value="UniProtKB-KW"/>
</dbReference>
<dbReference type="Proteomes" id="UP001147700">
    <property type="component" value="Unassembled WGS sequence"/>
</dbReference>
<dbReference type="Pfam" id="PF01738">
    <property type="entry name" value="DLH"/>
    <property type="match status" value="1"/>
</dbReference>
<gene>
    <name evidence="2" type="ORF">OJ962_10880</name>
</gene>
<dbReference type="RefSeq" id="WP_202954082.1">
    <property type="nucleotide sequence ID" value="NZ_JAPCID010000013.1"/>
</dbReference>
<dbReference type="PANTHER" id="PTHR47562:SF2">
    <property type="entry name" value="CARBOXYMETHYLENEBUTENOLIDASE-RELATED"/>
    <property type="match status" value="1"/>
</dbReference>
<proteinExistence type="predicted"/>
<protein>
    <submittedName>
        <fullName evidence="2">Dienelactone hydrolase family protein</fullName>
    </submittedName>
</protein>
<organism evidence="2 3">
    <name type="scientific">Solirubrobacter deserti</name>
    <dbReference type="NCBI Taxonomy" id="2282478"/>
    <lineage>
        <taxon>Bacteria</taxon>
        <taxon>Bacillati</taxon>
        <taxon>Actinomycetota</taxon>
        <taxon>Thermoleophilia</taxon>
        <taxon>Solirubrobacterales</taxon>
        <taxon>Solirubrobacteraceae</taxon>
        <taxon>Solirubrobacter</taxon>
    </lineage>
</organism>
<evidence type="ECO:0000313" key="3">
    <source>
        <dbReference type="Proteomes" id="UP001147700"/>
    </source>
</evidence>
<reference evidence="2" key="1">
    <citation type="submission" date="2022-10" db="EMBL/GenBank/DDBJ databases">
        <title>The WGS of Solirubrobacter sp. CPCC 204708.</title>
        <authorList>
            <person name="Jiang Z."/>
        </authorList>
    </citation>
    <scope>NUCLEOTIDE SEQUENCE</scope>
    <source>
        <strain evidence="2">CPCC 204708</strain>
    </source>
</reference>
<comment type="caution">
    <text evidence="2">The sequence shown here is derived from an EMBL/GenBank/DDBJ whole genome shotgun (WGS) entry which is preliminary data.</text>
</comment>
<sequence>MVVTREFVDIPVAERSMRTFVTAPKPEGRWPGVVFYTDIFQLTESSLRWAVRLASYGFLVAVPEIYHRVEPPDTVLAFDDEGKARGQADAEAITTAEFDEDIRAAVDWLAARDARVGATGHCTGGHLAFRAAFDTRVAGTALWYPTGLHDGKLGKDTSDALQRAADIQHELLLIFGTRDPHTPPPGRATVKDALDAAGSRYQWHEYEAEHAFGRDVGPRHDPEATDRAFAETVTFFKRVLR</sequence>
<evidence type="ECO:0000259" key="1">
    <source>
        <dbReference type="Pfam" id="PF01738"/>
    </source>
</evidence>
<name>A0ABT4RHJ2_9ACTN</name>
<feature type="domain" description="Dienelactone hydrolase" evidence="1">
    <location>
        <begin position="17"/>
        <end position="239"/>
    </location>
</feature>
<dbReference type="PANTHER" id="PTHR47562">
    <property type="match status" value="1"/>
</dbReference>
<dbReference type="SUPFAM" id="SSF53474">
    <property type="entry name" value="alpha/beta-Hydrolases"/>
    <property type="match status" value="1"/>
</dbReference>
<evidence type="ECO:0000313" key="2">
    <source>
        <dbReference type="EMBL" id="MDA0138007.1"/>
    </source>
</evidence>